<protein>
    <recommendedName>
        <fullName evidence="6">Cupredoxin</fullName>
    </recommendedName>
</protein>
<organism evidence="4 5">
    <name type="scientific">Wolfiporia cocos (strain MD-104)</name>
    <name type="common">Brown rot fungus</name>
    <dbReference type="NCBI Taxonomy" id="742152"/>
    <lineage>
        <taxon>Eukaryota</taxon>
        <taxon>Fungi</taxon>
        <taxon>Dikarya</taxon>
        <taxon>Basidiomycota</taxon>
        <taxon>Agaricomycotina</taxon>
        <taxon>Agaricomycetes</taxon>
        <taxon>Polyporales</taxon>
        <taxon>Phaeolaceae</taxon>
        <taxon>Wolfiporia</taxon>
    </lineage>
</organism>
<dbReference type="InterPro" id="IPR052953">
    <property type="entry name" value="Ser-rich/MCO-related"/>
</dbReference>
<dbReference type="SUPFAM" id="SSF49503">
    <property type="entry name" value="Cupredoxins"/>
    <property type="match status" value="2"/>
</dbReference>
<dbReference type="CDD" id="cd00920">
    <property type="entry name" value="Cupredoxin"/>
    <property type="match status" value="2"/>
</dbReference>
<evidence type="ECO:0000256" key="1">
    <source>
        <dbReference type="SAM" id="MobiDB-lite"/>
    </source>
</evidence>
<dbReference type="Gene3D" id="2.60.40.420">
    <property type="entry name" value="Cupredoxins - blue copper proteins"/>
    <property type="match status" value="2"/>
</dbReference>
<dbReference type="Proteomes" id="UP000218811">
    <property type="component" value="Unassembled WGS sequence"/>
</dbReference>
<feature type="transmembrane region" description="Helical" evidence="2">
    <location>
        <begin position="364"/>
        <end position="385"/>
    </location>
</feature>
<feature type="region of interest" description="Disordered" evidence="1">
    <location>
        <begin position="198"/>
        <end position="222"/>
    </location>
</feature>
<gene>
    <name evidence="4" type="ORF">WOLCODRAFT_97131</name>
</gene>
<evidence type="ECO:0008006" key="6">
    <source>
        <dbReference type="Google" id="ProtNLM"/>
    </source>
</evidence>
<dbReference type="AlphaFoldDB" id="A0A2H3JI62"/>
<keyword evidence="5" id="KW-1185">Reference proteome</keyword>
<evidence type="ECO:0000256" key="3">
    <source>
        <dbReference type="SAM" id="SignalP"/>
    </source>
</evidence>
<feature type="chain" id="PRO_5013581412" description="Cupredoxin" evidence="3">
    <location>
        <begin position="22"/>
        <end position="386"/>
    </location>
</feature>
<evidence type="ECO:0000313" key="5">
    <source>
        <dbReference type="Proteomes" id="UP000218811"/>
    </source>
</evidence>
<dbReference type="InterPro" id="IPR008972">
    <property type="entry name" value="Cupredoxin"/>
</dbReference>
<dbReference type="OrthoDB" id="1921208at2759"/>
<evidence type="ECO:0000313" key="4">
    <source>
        <dbReference type="EMBL" id="PCH38439.1"/>
    </source>
</evidence>
<sequence>MSLCLLEGAAVLAFNILGTLAAEHQVIVGGTNLLRYTPEYITADPGDTVVFSFRQENHTVTQSTFDSPCKISENGFDSGFQPVASDDTDGPFPAAVYTVVDTNPVWVFCRQVGHCQQGMVFAINPGTRFAAFQAAAMGNATTSSVAAMATSTTADASAVLDTTSTVSLQTTAPVATPNSIVVTVTSIQTTTVIASSTSLAPSSSPVSSTSAASPPTSTSTDHTIIVGGIDKLTYSPSNISADIGDTITFKFMQSNHTATQSSFANPCVELAETSTTGEVGFDSGFMPVADNATTYPTFTIQVNDTSPVWVYCKQTSPKSHCGAGMVFSVNAVETGPNNFSAFQSKAIEINGTATNATKSSGAGTAAPCVWPCAVAAVVVLLAGLFI</sequence>
<name>A0A2H3JI62_WOLCO</name>
<feature type="signal peptide" evidence="3">
    <location>
        <begin position="1"/>
        <end position="21"/>
    </location>
</feature>
<dbReference type="OMA" id="FMPVSAN"/>
<keyword evidence="2" id="KW-0472">Membrane</keyword>
<accession>A0A2H3JI62</accession>
<keyword evidence="3" id="KW-0732">Signal</keyword>
<keyword evidence="2" id="KW-0812">Transmembrane</keyword>
<dbReference type="PANTHER" id="PTHR34883:SF4">
    <property type="entry name" value="CUPREDOXIN"/>
    <property type="match status" value="1"/>
</dbReference>
<proteinExistence type="predicted"/>
<dbReference type="STRING" id="742152.A0A2H3JI62"/>
<feature type="compositionally biased region" description="Low complexity" evidence="1">
    <location>
        <begin position="198"/>
        <end position="220"/>
    </location>
</feature>
<dbReference type="PANTHER" id="PTHR34883">
    <property type="entry name" value="SERINE-RICH PROTEIN, PUTATIVE-RELATED-RELATED"/>
    <property type="match status" value="1"/>
</dbReference>
<reference evidence="4 5" key="1">
    <citation type="journal article" date="2012" name="Science">
        <title>The Paleozoic origin of enzymatic lignin decomposition reconstructed from 31 fungal genomes.</title>
        <authorList>
            <person name="Floudas D."/>
            <person name="Binder M."/>
            <person name="Riley R."/>
            <person name="Barry K."/>
            <person name="Blanchette R.A."/>
            <person name="Henrissat B."/>
            <person name="Martinez A.T."/>
            <person name="Otillar R."/>
            <person name="Spatafora J.W."/>
            <person name="Yadav J.S."/>
            <person name="Aerts A."/>
            <person name="Benoit I."/>
            <person name="Boyd A."/>
            <person name="Carlson A."/>
            <person name="Copeland A."/>
            <person name="Coutinho P.M."/>
            <person name="de Vries R.P."/>
            <person name="Ferreira P."/>
            <person name="Findley K."/>
            <person name="Foster B."/>
            <person name="Gaskell J."/>
            <person name="Glotzer D."/>
            <person name="Gorecki P."/>
            <person name="Heitman J."/>
            <person name="Hesse C."/>
            <person name="Hori C."/>
            <person name="Igarashi K."/>
            <person name="Jurgens J.A."/>
            <person name="Kallen N."/>
            <person name="Kersten P."/>
            <person name="Kohler A."/>
            <person name="Kuees U."/>
            <person name="Kumar T.K.A."/>
            <person name="Kuo A."/>
            <person name="LaButti K."/>
            <person name="Larrondo L.F."/>
            <person name="Lindquist E."/>
            <person name="Ling A."/>
            <person name="Lombard V."/>
            <person name="Lucas S."/>
            <person name="Lundell T."/>
            <person name="Martin R."/>
            <person name="McLaughlin D.J."/>
            <person name="Morgenstern I."/>
            <person name="Morin E."/>
            <person name="Murat C."/>
            <person name="Nagy L.G."/>
            <person name="Nolan M."/>
            <person name="Ohm R.A."/>
            <person name="Patyshakuliyeva A."/>
            <person name="Rokas A."/>
            <person name="Ruiz-Duenas F.J."/>
            <person name="Sabat G."/>
            <person name="Salamov A."/>
            <person name="Samejima M."/>
            <person name="Schmutz J."/>
            <person name="Slot J.C."/>
            <person name="St John F."/>
            <person name="Stenlid J."/>
            <person name="Sun H."/>
            <person name="Sun S."/>
            <person name="Syed K."/>
            <person name="Tsang A."/>
            <person name="Wiebenga A."/>
            <person name="Young D."/>
            <person name="Pisabarro A."/>
            <person name="Eastwood D.C."/>
            <person name="Martin F."/>
            <person name="Cullen D."/>
            <person name="Grigoriev I.V."/>
            <person name="Hibbett D.S."/>
        </authorList>
    </citation>
    <scope>NUCLEOTIDE SEQUENCE [LARGE SCALE GENOMIC DNA]</scope>
    <source>
        <strain evidence="4 5">MD-104</strain>
    </source>
</reference>
<dbReference type="EMBL" id="KB467942">
    <property type="protein sequence ID" value="PCH38439.1"/>
    <property type="molecule type" value="Genomic_DNA"/>
</dbReference>
<evidence type="ECO:0000256" key="2">
    <source>
        <dbReference type="SAM" id="Phobius"/>
    </source>
</evidence>
<keyword evidence="2" id="KW-1133">Transmembrane helix</keyword>